<evidence type="ECO:0000313" key="3">
    <source>
        <dbReference type="EMBL" id="NMO02471.1"/>
    </source>
</evidence>
<evidence type="ECO:0008006" key="5">
    <source>
        <dbReference type="Google" id="ProtNLM"/>
    </source>
</evidence>
<evidence type="ECO:0000256" key="2">
    <source>
        <dbReference type="SAM" id="Phobius"/>
    </source>
</evidence>
<dbReference type="Proteomes" id="UP000550729">
    <property type="component" value="Unassembled WGS sequence"/>
</dbReference>
<feature type="compositionally biased region" description="Basic and acidic residues" evidence="1">
    <location>
        <begin position="8"/>
        <end position="19"/>
    </location>
</feature>
<gene>
    <name evidence="3" type="ORF">HH308_14730</name>
</gene>
<keyword evidence="2" id="KW-0812">Transmembrane</keyword>
<sequence>MTQPPEGFDQHEPTRRLDPLDDQQTQAYSDPAQQYEPPAATQYQQPPTQSHYYDEPYSQGQPVQGHPDHGQPPADPPKSNTGRTVALSLAIVLALIVIGFVGYRIIDGNGGSSSTTAATSSETTESTTEPTESTTESTESTTESTSTTPTSSDAVPVGQVTYQITGDGDVVGLRYRTIGGSQFLAAVGSPWQQTTKVSQGRADMSAIVIRGKLTCTISRGDHILSSSTSAGGTLQCSATLPSS</sequence>
<dbReference type="EMBL" id="JABBNB010000014">
    <property type="protein sequence ID" value="NMO02471.1"/>
    <property type="molecule type" value="Genomic_DNA"/>
</dbReference>
<name>A0A848L1S7_9ACTN</name>
<dbReference type="RefSeq" id="WP_170194977.1">
    <property type="nucleotide sequence ID" value="NZ_JABBNB010000014.1"/>
</dbReference>
<accession>A0A848L1S7</accession>
<dbReference type="AlphaFoldDB" id="A0A848L1S7"/>
<evidence type="ECO:0000256" key="1">
    <source>
        <dbReference type="SAM" id="MobiDB-lite"/>
    </source>
</evidence>
<dbReference type="Gene3D" id="2.60.40.2880">
    <property type="entry name" value="MmpS1-5, C-terminal soluble domain"/>
    <property type="match status" value="1"/>
</dbReference>
<dbReference type="InterPro" id="IPR038468">
    <property type="entry name" value="MmpS_C"/>
</dbReference>
<organism evidence="3 4">
    <name type="scientific">Gordonia asplenii</name>
    <dbReference type="NCBI Taxonomy" id="2725283"/>
    <lineage>
        <taxon>Bacteria</taxon>
        <taxon>Bacillati</taxon>
        <taxon>Actinomycetota</taxon>
        <taxon>Actinomycetes</taxon>
        <taxon>Mycobacteriales</taxon>
        <taxon>Gordoniaceae</taxon>
        <taxon>Gordonia</taxon>
    </lineage>
</organism>
<comment type="caution">
    <text evidence="3">The sequence shown here is derived from an EMBL/GenBank/DDBJ whole genome shotgun (WGS) entry which is preliminary data.</text>
</comment>
<feature type="region of interest" description="Disordered" evidence="1">
    <location>
        <begin position="1"/>
        <end position="81"/>
    </location>
</feature>
<proteinExistence type="predicted"/>
<protein>
    <recommendedName>
        <fullName evidence="5">MmpS family membrane protein</fullName>
    </recommendedName>
</protein>
<keyword evidence="2" id="KW-0472">Membrane</keyword>
<evidence type="ECO:0000313" key="4">
    <source>
        <dbReference type="Proteomes" id="UP000550729"/>
    </source>
</evidence>
<feature type="compositionally biased region" description="Low complexity" evidence="1">
    <location>
        <begin position="31"/>
        <end position="49"/>
    </location>
</feature>
<feature type="transmembrane region" description="Helical" evidence="2">
    <location>
        <begin position="85"/>
        <end position="106"/>
    </location>
</feature>
<keyword evidence="2" id="KW-1133">Transmembrane helix</keyword>
<feature type="compositionally biased region" description="Low complexity" evidence="1">
    <location>
        <begin position="112"/>
        <end position="152"/>
    </location>
</feature>
<keyword evidence="4" id="KW-1185">Reference proteome</keyword>
<feature type="region of interest" description="Disordered" evidence="1">
    <location>
        <begin position="108"/>
        <end position="154"/>
    </location>
</feature>
<reference evidence="3 4" key="1">
    <citation type="submission" date="2020-04" db="EMBL/GenBank/DDBJ databases">
        <title>Gordonia sp. nov. TBRC 11910.</title>
        <authorList>
            <person name="Suriyachadkun C."/>
        </authorList>
    </citation>
    <scope>NUCLEOTIDE SEQUENCE [LARGE SCALE GENOMIC DNA]</scope>
    <source>
        <strain evidence="3 4">TBRC 11910</strain>
    </source>
</reference>